<protein>
    <recommendedName>
        <fullName evidence="3">Small CPxCG-related zinc finger protein</fullName>
    </recommendedName>
</protein>
<accession>A0AAV3SJN6</accession>
<comment type="caution">
    <text evidence="1">The sequence shown here is derived from an EMBL/GenBank/DDBJ whole genome shotgun (WGS) entry which is preliminary data.</text>
</comment>
<reference evidence="1" key="1">
    <citation type="journal article" date="2014" name="Int. J. Syst. Evol. Microbiol.">
        <title>Complete genome sequence of Corynebacterium casei LMG S-19264T (=DSM 44701T), isolated from a smear-ripened cheese.</title>
        <authorList>
            <consortium name="US DOE Joint Genome Institute (JGI-PGF)"/>
            <person name="Walter F."/>
            <person name="Albersmeier A."/>
            <person name="Kalinowski J."/>
            <person name="Ruckert C."/>
        </authorList>
    </citation>
    <scope>NUCLEOTIDE SEQUENCE</scope>
    <source>
        <strain evidence="1">JCM 12289</strain>
    </source>
</reference>
<dbReference type="GeneID" id="80396580"/>
<organism evidence="1 2">
    <name type="scientific">Halococcus dombrowskii</name>
    <dbReference type="NCBI Taxonomy" id="179637"/>
    <lineage>
        <taxon>Archaea</taxon>
        <taxon>Methanobacteriati</taxon>
        <taxon>Methanobacteriota</taxon>
        <taxon>Stenosarchaea group</taxon>
        <taxon>Halobacteria</taxon>
        <taxon>Halobacteriales</taxon>
        <taxon>Halococcaceae</taxon>
        <taxon>Halococcus</taxon>
    </lineage>
</organism>
<sequence>MTRHEDQPTPDESDELFICLDCGYESVEETESCPECGGELAVKH</sequence>
<reference evidence="1" key="2">
    <citation type="submission" date="2023-12" db="EMBL/GenBank/DDBJ databases">
        <authorList>
            <person name="Sun Q."/>
            <person name="Inoue M."/>
        </authorList>
    </citation>
    <scope>NUCLEOTIDE SEQUENCE</scope>
    <source>
        <strain evidence="1">JCM 12289</strain>
    </source>
</reference>
<evidence type="ECO:0008006" key="3">
    <source>
        <dbReference type="Google" id="ProtNLM"/>
    </source>
</evidence>
<name>A0AAV3SJN6_HALDO</name>
<evidence type="ECO:0000313" key="2">
    <source>
        <dbReference type="Proteomes" id="UP001500962"/>
    </source>
</evidence>
<dbReference type="AlphaFoldDB" id="A0AAV3SJN6"/>
<dbReference type="RefSeq" id="WP_280518314.1">
    <property type="nucleotide sequence ID" value="NZ_BAAADN010000062.1"/>
</dbReference>
<proteinExistence type="predicted"/>
<gene>
    <name evidence="1" type="ORF">GCM10008985_32330</name>
</gene>
<dbReference type="EMBL" id="BAAADN010000062">
    <property type="protein sequence ID" value="GAA0473160.1"/>
    <property type="molecule type" value="Genomic_DNA"/>
</dbReference>
<evidence type="ECO:0000313" key="1">
    <source>
        <dbReference type="EMBL" id="GAA0473160.1"/>
    </source>
</evidence>
<dbReference type="Proteomes" id="UP001500962">
    <property type="component" value="Unassembled WGS sequence"/>
</dbReference>